<feature type="non-terminal residue" evidence="1">
    <location>
        <position position="116"/>
    </location>
</feature>
<feature type="non-terminal residue" evidence="1">
    <location>
        <position position="1"/>
    </location>
</feature>
<evidence type="ECO:0000313" key="1">
    <source>
        <dbReference type="EMBL" id="GAH41310.1"/>
    </source>
</evidence>
<evidence type="ECO:0008006" key="2">
    <source>
        <dbReference type="Google" id="ProtNLM"/>
    </source>
</evidence>
<dbReference type="EMBL" id="BARU01015201">
    <property type="protein sequence ID" value="GAH41310.1"/>
    <property type="molecule type" value="Genomic_DNA"/>
</dbReference>
<proteinExistence type="predicted"/>
<organism evidence="1">
    <name type="scientific">marine sediment metagenome</name>
    <dbReference type="NCBI Taxonomy" id="412755"/>
    <lineage>
        <taxon>unclassified sequences</taxon>
        <taxon>metagenomes</taxon>
        <taxon>ecological metagenomes</taxon>
    </lineage>
</organism>
<reference evidence="1" key="1">
    <citation type="journal article" date="2014" name="Front. Microbiol.">
        <title>High frequency of phylogenetically diverse reductive dehalogenase-homologous genes in deep subseafloor sedimentary metagenomes.</title>
        <authorList>
            <person name="Kawai M."/>
            <person name="Futagami T."/>
            <person name="Toyoda A."/>
            <person name="Takaki Y."/>
            <person name="Nishi S."/>
            <person name="Hori S."/>
            <person name="Arai W."/>
            <person name="Tsubouchi T."/>
            <person name="Morono Y."/>
            <person name="Uchiyama I."/>
            <person name="Ito T."/>
            <person name="Fujiyama A."/>
            <person name="Inagaki F."/>
            <person name="Takami H."/>
        </authorList>
    </citation>
    <scope>NUCLEOTIDE SEQUENCE</scope>
    <source>
        <strain evidence="1">Expedition CK06-06</strain>
    </source>
</reference>
<dbReference type="SUPFAM" id="SSF48695">
    <property type="entry name" value="Multiheme cytochromes"/>
    <property type="match status" value="1"/>
</dbReference>
<protein>
    <recommendedName>
        <fullName evidence="2">Cytochrome c-552/4 domain-containing protein</fullName>
    </recommendedName>
</protein>
<dbReference type="AlphaFoldDB" id="X1G8Z7"/>
<name>X1G8Z7_9ZZZZ</name>
<dbReference type="InterPro" id="IPR036280">
    <property type="entry name" value="Multihaem_cyt_sf"/>
</dbReference>
<gene>
    <name evidence="1" type="ORF">S03H2_26307</name>
</gene>
<sequence length="116" mass="12662">ALGTPNAGDLCERCHFPEGWLGGRSDPPNASAMTGSDFDGLHCDFCHTMYDPFFETTYNGTREGSDWTGYWDEAANTGSGSGTLSQIEATNTYIEDRTLSTSIKLFSGGDFYTKFN</sequence>
<comment type="caution">
    <text evidence="1">The sequence shown here is derived from an EMBL/GenBank/DDBJ whole genome shotgun (WGS) entry which is preliminary data.</text>
</comment>
<accession>X1G8Z7</accession>